<dbReference type="EMBL" id="JAPDHZ010000006">
    <property type="protein sequence ID" value="MDG0794148.1"/>
    <property type="molecule type" value="Genomic_DNA"/>
</dbReference>
<dbReference type="AlphaFoldDB" id="A0A9X4QPQ3"/>
<organism evidence="1 2">
    <name type="scientific">Cohnella ginsengisoli</name>
    <dbReference type="NCBI Taxonomy" id="425004"/>
    <lineage>
        <taxon>Bacteria</taxon>
        <taxon>Bacillati</taxon>
        <taxon>Bacillota</taxon>
        <taxon>Bacilli</taxon>
        <taxon>Bacillales</taxon>
        <taxon>Paenibacillaceae</taxon>
        <taxon>Cohnella</taxon>
    </lineage>
</organism>
<proteinExistence type="predicted"/>
<name>A0A9X4QPQ3_9BACL</name>
<dbReference type="Proteomes" id="UP001153387">
    <property type="component" value="Unassembled WGS sequence"/>
</dbReference>
<sequence>MKGSQGSPESDGEPRRYEIRVKGHLDPRWGDRFEGLSFTRDSNGTTVLRGPVADQAALHGLLRNIRDLGLPLISVVGVSSERANEPAFKIETDYTTSMIEETNR</sequence>
<evidence type="ECO:0000313" key="2">
    <source>
        <dbReference type="Proteomes" id="UP001153387"/>
    </source>
</evidence>
<protein>
    <submittedName>
        <fullName evidence="1">Uncharacterized protein</fullName>
    </submittedName>
</protein>
<gene>
    <name evidence="1" type="ORF">OMP38_27425</name>
</gene>
<keyword evidence="2" id="KW-1185">Reference proteome</keyword>
<comment type="caution">
    <text evidence="1">The sequence shown here is derived from an EMBL/GenBank/DDBJ whole genome shotgun (WGS) entry which is preliminary data.</text>
</comment>
<accession>A0A9X4QPQ3</accession>
<dbReference type="RefSeq" id="WP_277567915.1">
    <property type="nucleotide sequence ID" value="NZ_JAPDHZ010000006.1"/>
</dbReference>
<reference evidence="1 2" key="1">
    <citation type="submission" date="2022-10" db="EMBL/GenBank/DDBJ databases">
        <title>Comparative genomic analysis of Cohnella hashimotonis sp. nov., isolated from the International Space Station.</title>
        <authorList>
            <person name="Simpson A."/>
            <person name="Venkateswaran K."/>
        </authorList>
    </citation>
    <scope>NUCLEOTIDE SEQUENCE [LARGE SCALE GENOMIC DNA]</scope>
    <source>
        <strain evidence="1 2">DSM 18997</strain>
    </source>
</reference>
<evidence type="ECO:0000313" key="1">
    <source>
        <dbReference type="EMBL" id="MDG0794148.1"/>
    </source>
</evidence>